<proteinExistence type="predicted"/>
<accession>A0A2G1QRC2</accession>
<evidence type="ECO:0000256" key="2">
    <source>
        <dbReference type="ARBA" id="ARBA00023315"/>
    </source>
</evidence>
<protein>
    <recommendedName>
        <fullName evidence="3">N-acetyltransferase domain-containing protein</fullName>
    </recommendedName>
</protein>
<keyword evidence="1" id="KW-0808">Transferase</keyword>
<dbReference type="SUPFAM" id="SSF55729">
    <property type="entry name" value="Acyl-CoA N-acyltransferases (Nat)"/>
    <property type="match status" value="1"/>
</dbReference>
<dbReference type="OrthoDB" id="2135706at2"/>
<evidence type="ECO:0000256" key="1">
    <source>
        <dbReference type="ARBA" id="ARBA00022679"/>
    </source>
</evidence>
<dbReference type="EMBL" id="PDVP01000002">
    <property type="protein sequence ID" value="PHP68087.1"/>
    <property type="molecule type" value="Genomic_DNA"/>
</dbReference>
<name>A0A2G1QRC2_9HYPH</name>
<dbReference type="Gene3D" id="3.40.630.30">
    <property type="match status" value="1"/>
</dbReference>
<evidence type="ECO:0000313" key="5">
    <source>
        <dbReference type="Proteomes" id="UP000221168"/>
    </source>
</evidence>
<comment type="caution">
    <text evidence="4">The sequence shown here is derived from an EMBL/GenBank/DDBJ whole genome shotgun (WGS) entry which is preliminary data.</text>
</comment>
<dbReference type="InterPro" id="IPR050832">
    <property type="entry name" value="Bact_Acetyltransf"/>
</dbReference>
<dbReference type="PROSITE" id="PS51186">
    <property type="entry name" value="GNAT"/>
    <property type="match status" value="1"/>
</dbReference>
<evidence type="ECO:0000259" key="3">
    <source>
        <dbReference type="PROSITE" id="PS51186"/>
    </source>
</evidence>
<dbReference type="AlphaFoldDB" id="A0A2G1QRC2"/>
<dbReference type="RefSeq" id="WP_099304539.1">
    <property type="nucleotide sequence ID" value="NZ_PDVP01000002.1"/>
</dbReference>
<dbReference type="InterPro" id="IPR016181">
    <property type="entry name" value="Acyl_CoA_acyltransferase"/>
</dbReference>
<reference evidence="4 5" key="1">
    <citation type="submission" date="2017-10" db="EMBL/GenBank/DDBJ databases">
        <title>Sedimentibacterium mangrovi gen. nov., sp. nov., a novel member of family Phyllobacteriacea isolated from mangrove sediment.</title>
        <authorList>
            <person name="Liao H."/>
            <person name="Tian Y."/>
        </authorList>
    </citation>
    <scope>NUCLEOTIDE SEQUENCE [LARGE SCALE GENOMIC DNA]</scope>
    <source>
        <strain evidence="4 5">X9-2-2</strain>
    </source>
</reference>
<keyword evidence="5" id="KW-1185">Reference proteome</keyword>
<dbReference type="Pfam" id="PF00583">
    <property type="entry name" value="Acetyltransf_1"/>
    <property type="match status" value="1"/>
</dbReference>
<dbReference type="GO" id="GO:0016747">
    <property type="term" value="F:acyltransferase activity, transferring groups other than amino-acyl groups"/>
    <property type="evidence" value="ECO:0007669"/>
    <property type="project" value="InterPro"/>
</dbReference>
<dbReference type="InterPro" id="IPR000182">
    <property type="entry name" value="GNAT_dom"/>
</dbReference>
<sequence length="166" mass="17887">MSRAFTVRPTEAGDIDALMTLVKASWARTYDPIIGEAERNRISGAKHVRSLFESEYASPDAFGFVASDAEGRIVAQAAGEWRQGGAAFIDRIHVEPDWKGSGVAMALVEAVAALADKRRAPVELTVLRGNDRAIAFYRKAGFEQIEEAPGLGTTPADLMRRPAGLA</sequence>
<dbReference type="PANTHER" id="PTHR43877">
    <property type="entry name" value="AMINOALKYLPHOSPHONATE N-ACETYLTRANSFERASE-RELATED-RELATED"/>
    <property type="match status" value="1"/>
</dbReference>
<keyword evidence="2" id="KW-0012">Acyltransferase</keyword>
<organism evidence="4 5">
    <name type="scientific">Zhengella mangrovi</name>
    <dbReference type="NCBI Taxonomy" id="1982044"/>
    <lineage>
        <taxon>Bacteria</taxon>
        <taxon>Pseudomonadati</taxon>
        <taxon>Pseudomonadota</taxon>
        <taxon>Alphaproteobacteria</taxon>
        <taxon>Hyphomicrobiales</taxon>
        <taxon>Notoacmeibacteraceae</taxon>
        <taxon>Zhengella</taxon>
    </lineage>
</organism>
<dbReference type="Proteomes" id="UP000221168">
    <property type="component" value="Unassembled WGS sequence"/>
</dbReference>
<evidence type="ECO:0000313" key="4">
    <source>
        <dbReference type="EMBL" id="PHP68087.1"/>
    </source>
</evidence>
<gene>
    <name evidence="4" type="ORF">CSC94_05345</name>
</gene>
<feature type="domain" description="N-acetyltransferase" evidence="3">
    <location>
        <begin position="5"/>
        <end position="164"/>
    </location>
</feature>